<evidence type="ECO:0008006" key="14">
    <source>
        <dbReference type="Google" id="ProtNLM"/>
    </source>
</evidence>
<dbReference type="GO" id="GO:0008380">
    <property type="term" value="P:RNA splicing"/>
    <property type="evidence" value="ECO:0007669"/>
    <property type="project" value="UniProtKB-KW"/>
</dbReference>
<keyword evidence="7" id="KW-0539">Nucleus</keyword>
<evidence type="ECO:0000256" key="7">
    <source>
        <dbReference type="ARBA" id="ARBA00023242"/>
    </source>
</evidence>
<gene>
    <name evidence="12" type="ORF">D9619_004023</name>
</gene>
<dbReference type="GO" id="GO:0005634">
    <property type="term" value="C:nucleus"/>
    <property type="evidence" value="ECO:0007669"/>
    <property type="project" value="UniProtKB-SubCell"/>
</dbReference>
<comment type="subcellular location">
    <subcellularLocation>
        <location evidence="2">Cytoplasm</location>
    </subcellularLocation>
    <subcellularLocation>
        <location evidence="1">Nucleus</location>
    </subcellularLocation>
</comment>
<dbReference type="GO" id="GO:0005737">
    <property type="term" value="C:cytoplasm"/>
    <property type="evidence" value="ECO:0007669"/>
    <property type="project" value="UniProtKB-SubCell"/>
</dbReference>
<evidence type="ECO:0000256" key="9">
    <source>
        <dbReference type="SAM" id="MobiDB-lite"/>
    </source>
</evidence>
<sequence length="302" mass="31855">MVMIVTNPKLILDLTTMSSHSSVLIQAFSPFPTFAVSAPESAQIQDLFTLINGRYPSFPTSLASSLVFSTHAGYVPPLESRVSDLRAEEEGHLNGGNMVTLRLSARILGGKGGFGSQLRAAGGRMSSQKTSNNDSCRDLSGRRLSTIKEAKKLADYIENEPARLAAKADAQKQKLEALERKLGIDPSTSASSSSTSMPGAGSSKDAADPVGQLAGKKHRFDDTEYLEKTQELTDNVKSAVTAALLMKKRKKAKLAHGDDAGSTAADGKGKAKETKEKVTEEAVKPVVVPAIPTAGLLDAVGA</sequence>
<protein>
    <recommendedName>
        <fullName evidence="14">Sde2 N-terminal ubiquitin domain-containing protein</fullName>
    </recommendedName>
</protein>
<organism evidence="12 13">
    <name type="scientific">Psilocybe cf. subviscida</name>
    <dbReference type="NCBI Taxonomy" id="2480587"/>
    <lineage>
        <taxon>Eukaryota</taxon>
        <taxon>Fungi</taxon>
        <taxon>Dikarya</taxon>
        <taxon>Basidiomycota</taxon>
        <taxon>Agaricomycotina</taxon>
        <taxon>Agaricomycetes</taxon>
        <taxon>Agaricomycetidae</taxon>
        <taxon>Agaricales</taxon>
        <taxon>Agaricineae</taxon>
        <taxon>Strophariaceae</taxon>
        <taxon>Psilocybe</taxon>
    </lineage>
</organism>
<comment type="similarity">
    <text evidence="3">Belongs to the SDE2 family.</text>
</comment>
<accession>A0A8H5F8S5</accession>
<feature type="domain" description="Sde2 ubiquitin" evidence="10">
    <location>
        <begin position="22"/>
        <end position="108"/>
    </location>
</feature>
<dbReference type="PANTHER" id="PTHR12786">
    <property type="entry name" value="SPLICING FACTOR SF3A-RELATED"/>
    <property type="match status" value="1"/>
</dbReference>
<evidence type="ECO:0000259" key="10">
    <source>
        <dbReference type="Pfam" id="PF13019"/>
    </source>
</evidence>
<dbReference type="AlphaFoldDB" id="A0A8H5F8S5"/>
<comment type="caution">
    <text evidence="12">The sequence shown here is derived from an EMBL/GenBank/DDBJ whole genome shotgun (WGS) entry which is preliminary data.</text>
</comment>
<dbReference type="OrthoDB" id="547031at2759"/>
<dbReference type="InterPro" id="IPR024974">
    <property type="entry name" value="Sde2_N"/>
</dbReference>
<keyword evidence="4" id="KW-0963">Cytoplasm</keyword>
<keyword evidence="8" id="KW-0131">Cell cycle</keyword>
<feature type="region of interest" description="Disordered" evidence="9">
    <location>
        <begin position="181"/>
        <end position="210"/>
    </location>
</feature>
<reference evidence="12 13" key="1">
    <citation type="journal article" date="2020" name="ISME J.">
        <title>Uncovering the hidden diversity of litter-decomposition mechanisms in mushroom-forming fungi.</title>
        <authorList>
            <person name="Floudas D."/>
            <person name="Bentzer J."/>
            <person name="Ahren D."/>
            <person name="Johansson T."/>
            <person name="Persson P."/>
            <person name="Tunlid A."/>
        </authorList>
    </citation>
    <scope>NUCLEOTIDE SEQUENCE [LARGE SCALE GENOMIC DNA]</scope>
    <source>
        <strain evidence="12 13">CBS 101986</strain>
    </source>
</reference>
<dbReference type="Pfam" id="PF22782">
    <property type="entry name" value="SDE2"/>
    <property type="match status" value="1"/>
</dbReference>
<evidence type="ECO:0000256" key="3">
    <source>
        <dbReference type="ARBA" id="ARBA00008726"/>
    </source>
</evidence>
<keyword evidence="13" id="KW-1185">Reference proteome</keyword>
<feature type="domain" description="SDE2-like" evidence="11">
    <location>
        <begin position="109"/>
        <end position="241"/>
    </location>
</feature>
<dbReference type="Proteomes" id="UP000567179">
    <property type="component" value="Unassembled WGS sequence"/>
</dbReference>
<evidence type="ECO:0000256" key="6">
    <source>
        <dbReference type="ARBA" id="ARBA00023187"/>
    </source>
</evidence>
<evidence type="ECO:0000256" key="8">
    <source>
        <dbReference type="ARBA" id="ARBA00023306"/>
    </source>
</evidence>
<feature type="region of interest" description="Disordered" evidence="9">
    <location>
        <begin position="118"/>
        <end position="140"/>
    </location>
</feature>
<dbReference type="InterPro" id="IPR053822">
    <property type="entry name" value="SDE2-like_dom"/>
</dbReference>
<dbReference type="Pfam" id="PF13019">
    <property type="entry name" value="Sde2_N_Ubi_yeast"/>
    <property type="match status" value="1"/>
</dbReference>
<feature type="region of interest" description="Disordered" evidence="9">
    <location>
        <begin position="255"/>
        <end position="280"/>
    </location>
</feature>
<name>A0A8H5F8S5_9AGAR</name>
<keyword evidence="6" id="KW-0508">mRNA splicing</keyword>
<evidence type="ECO:0000256" key="1">
    <source>
        <dbReference type="ARBA" id="ARBA00004123"/>
    </source>
</evidence>
<feature type="compositionally biased region" description="Polar residues" evidence="9">
    <location>
        <begin position="125"/>
        <end position="134"/>
    </location>
</feature>
<evidence type="ECO:0000256" key="5">
    <source>
        <dbReference type="ARBA" id="ARBA00022664"/>
    </source>
</evidence>
<dbReference type="PANTHER" id="PTHR12786:SF1">
    <property type="entry name" value="SPLICING REGULATOR SDE2"/>
    <property type="match status" value="1"/>
</dbReference>
<feature type="compositionally biased region" description="Low complexity" evidence="9">
    <location>
        <begin position="186"/>
        <end position="203"/>
    </location>
</feature>
<evidence type="ECO:0000256" key="4">
    <source>
        <dbReference type="ARBA" id="ARBA00022490"/>
    </source>
</evidence>
<evidence type="ECO:0000313" key="13">
    <source>
        <dbReference type="Proteomes" id="UP000567179"/>
    </source>
</evidence>
<feature type="compositionally biased region" description="Basic and acidic residues" evidence="9">
    <location>
        <begin position="267"/>
        <end position="280"/>
    </location>
</feature>
<evidence type="ECO:0000256" key="2">
    <source>
        <dbReference type="ARBA" id="ARBA00004496"/>
    </source>
</evidence>
<dbReference type="InterPro" id="IPR051421">
    <property type="entry name" value="RNA_Proc_DNA_Dmg_Regulator"/>
</dbReference>
<evidence type="ECO:0000259" key="11">
    <source>
        <dbReference type="Pfam" id="PF22782"/>
    </source>
</evidence>
<proteinExistence type="inferred from homology"/>
<keyword evidence="5" id="KW-0507">mRNA processing</keyword>
<evidence type="ECO:0000313" key="12">
    <source>
        <dbReference type="EMBL" id="KAF5327914.1"/>
    </source>
</evidence>
<dbReference type="GO" id="GO:0006397">
    <property type="term" value="P:mRNA processing"/>
    <property type="evidence" value="ECO:0007669"/>
    <property type="project" value="UniProtKB-KW"/>
</dbReference>
<dbReference type="EMBL" id="JAACJJ010000014">
    <property type="protein sequence ID" value="KAF5327914.1"/>
    <property type="molecule type" value="Genomic_DNA"/>
</dbReference>